<evidence type="ECO:0008006" key="4">
    <source>
        <dbReference type="Google" id="ProtNLM"/>
    </source>
</evidence>
<dbReference type="EMBL" id="CP036273">
    <property type="protein sequence ID" value="QDU24023.1"/>
    <property type="molecule type" value="Genomic_DNA"/>
</dbReference>
<gene>
    <name evidence="2" type="ORF">ETAA1_60340</name>
</gene>
<feature type="region of interest" description="Disordered" evidence="1">
    <location>
        <begin position="222"/>
        <end position="249"/>
    </location>
</feature>
<dbReference type="KEGG" id="uli:ETAA1_60340"/>
<dbReference type="Proteomes" id="UP000319576">
    <property type="component" value="Chromosome"/>
</dbReference>
<name>A0A517Y2K4_9BACT</name>
<evidence type="ECO:0000313" key="2">
    <source>
        <dbReference type="EMBL" id="QDU24023.1"/>
    </source>
</evidence>
<proteinExistence type="predicted"/>
<evidence type="ECO:0000313" key="3">
    <source>
        <dbReference type="Proteomes" id="UP000319576"/>
    </source>
</evidence>
<organism evidence="2 3">
    <name type="scientific">Urbifossiella limnaea</name>
    <dbReference type="NCBI Taxonomy" id="2528023"/>
    <lineage>
        <taxon>Bacteria</taxon>
        <taxon>Pseudomonadati</taxon>
        <taxon>Planctomycetota</taxon>
        <taxon>Planctomycetia</taxon>
        <taxon>Gemmatales</taxon>
        <taxon>Gemmataceae</taxon>
        <taxon>Urbifossiella</taxon>
    </lineage>
</organism>
<dbReference type="OrthoDB" id="284839at2"/>
<keyword evidence="3" id="KW-1185">Reference proteome</keyword>
<sequence>MTCQSVQARILALPDPRQLPADFRAHVAACPDCAAYWKQAVRLETLVAALPVPPAPAGKKTAFLDDLAAEALVFPKVTSTPQRAWSIPRPPAKALAGLAAAVLVAFGVWNATKGVKQPVVAKGPAPRHALLEKVVQRDVALAKARTPNDRLDALAGLAEDLAAESRSLALVAGADDMREVADWFRTASDGLVEQAGRVPPHALTPDQRRALMTRLTDRLAEAGRAAEQAAKESPPHAQPALRSIADTARDGQTKLRVIAAREGS</sequence>
<evidence type="ECO:0000256" key="1">
    <source>
        <dbReference type="SAM" id="MobiDB-lite"/>
    </source>
</evidence>
<dbReference type="AlphaFoldDB" id="A0A517Y2K4"/>
<reference evidence="2 3" key="1">
    <citation type="submission" date="2019-02" db="EMBL/GenBank/DDBJ databases">
        <title>Deep-cultivation of Planctomycetes and their phenomic and genomic characterization uncovers novel biology.</title>
        <authorList>
            <person name="Wiegand S."/>
            <person name="Jogler M."/>
            <person name="Boedeker C."/>
            <person name="Pinto D."/>
            <person name="Vollmers J."/>
            <person name="Rivas-Marin E."/>
            <person name="Kohn T."/>
            <person name="Peeters S.H."/>
            <person name="Heuer A."/>
            <person name="Rast P."/>
            <person name="Oberbeckmann S."/>
            <person name="Bunk B."/>
            <person name="Jeske O."/>
            <person name="Meyerdierks A."/>
            <person name="Storesund J.E."/>
            <person name="Kallscheuer N."/>
            <person name="Luecker S."/>
            <person name="Lage O.M."/>
            <person name="Pohl T."/>
            <person name="Merkel B.J."/>
            <person name="Hornburger P."/>
            <person name="Mueller R.-W."/>
            <person name="Bruemmer F."/>
            <person name="Labrenz M."/>
            <person name="Spormann A.M."/>
            <person name="Op den Camp H."/>
            <person name="Overmann J."/>
            <person name="Amann R."/>
            <person name="Jetten M.S.M."/>
            <person name="Mascher T."/>
            <person name="Medema M.H."/>
            <person name="Devos D.P."/>
            <person name="Kaster A.-K."/>
            <person name="Ovreas L."/>
            <person name="Rohde M."/>
            <person name="Galperin M.Y."/>
            <person name="Jogler C."/>
        </authorList>
    </citation>
    <scope>NUCLEOTIDE SEQUENCE [LARGE SCALE GENOMIC DNA]</scope>
    <source>
        <strain evidence="2 3">ETA_A1</strain>
    </source>
</reference>
<dbReference type="RefSeq" id="WP_145244220.1">
    <property type="nucleotide sequence ID" value="NZ_CP036273.1"/>
</dbReference>
<accession>A0A517Y2K4</accession>
<protein>
    <recommendedName>
        <fullName evidence="4">Zinc-finger domain-containing protein</fullName>
    </recommendedName>
</protein>